<dbReference type="AlphaFoldDB" id="A0A7W9ET70"/>
<comment type="caution">
    <text evidence="2">The sequence shown here is derived from an EMBL/GenBank/DDBJ whole genome shotgun (WGS) entry which is preliminary data.</text>
</comment>
<proteinExistence type="predicted"/>
<name>A0A7W9ET70_9SPHN</name>
<protein>
    <recommendedName>
        <fullName evidence="4">Lipoprotein</fullName>
    </recommendedName>
</protein>
<evidence type="ECO:0000256" key="1">
    <source>
        <dbReference type="SAM" id="SignalP"/>
    </source>
</evidence>
<dbReference type="Proteomes" id="UP000546200">
    <property type="component" value="Unassembled WGS sequence"/>
</dbReference>
<dbReference type="PROSITE" id="PS51257">
    <property type="entry name" value="PROKAR_LIPOPROTEIN"/>
    <property type="match status" value="1"/>
</dbReference>
<feature type="chain" id="PRO_5031122763" description="Lipoprotein" evidence="1">
    <location>
        <begin position="23"/>
        <end position="212"/>
    </location>
</feature>
<evidence type="ECO:0008006" key="4">
    <source>
        <dbReference type="Google" id="ProtNLM"/>
    </source>
</evidence>
<dbReference type="EMBL" id="JACIJK010000002">
    <property type="protein sequence ID" value="MBB5713870.1"/>
    <property type="molecule type" value="Genomic_DNA"/>
</dbReference>
<gene>
    <name evidence="2" type="ORF">FHS94_000693</name>
</gene>
<accession>A0A7W9ET70</accession>
<evidence type="ECO:0000313" key="3">
    <source>
        <dbReference type="Proteomes" id="UP000546200"/>
    </source>
</evidence>
<evidence type="ECO:0000313" key="2">
    <source>
        <dbReference type="EMBL" id="MBB5713870.1"/>
    </source>
</evidence>
<keyword evidence="3" id="KW-1185">Reference proteome</keyword>
<keyword evidence="1" id="KW-0732">Signal</keyword>
<feature type="signal peptide" evidence="1">
    <location>
        <begin position="1"/>
        <end position="22"/>
    </location>
</feature>
<organism evidence="2 3">
    <name type="scientific">Sphingomonas aerophila</name>
    <dbReference type="NCBI Taxonomy" id="1344948"/>
    <lineage>
        <taxon>Bacteria</taxon>
        <taxon>Pseudomonadati</taxon>
        <taxon>Pseudomonadota</taxon>
        <taxon>Alphaproteobacteria</taxon>
        <taxon>Sphingomonadales</taxon>
        <taxon>Sphingomonadaceae</taxon>
        <taxon>Sphingomonas</taxon>
    </lineage>
</organism>
<dbReference type="RefSeq" id="WP_184054682.1">
    <property type="nucleotide sequence ID" value="NZ_JACIJK010000002.1"/>
</dbReference>
<sequence>MSFSLGRKVVLGALASSALLVAGCATETTYRPATGQGFYRTGFSERQVEPGRFLVSFAGNSSTSRDTVERYLFFRAAELTLQQGYDYFVMADRDTDRQSRTYATPGFGGGWGYGGLGGYWGPSWRYYGRGFGGFGYRRGFGGLGWSPWYGGGFGGFNDFDIQTVDRFEANAEIVMRKGPIPRDNLRAFDARRVVETIGPSVVLPGQERNRRR</sequence>
<reference evidence="2 3" key="1">
    <citation type="submission" date="2020-08" db="EMBL/GenBank/DDBJ databases">
        <title>Genomic Encyclopedia of Type Strains, Phase IV (KMG-IV): sequencing the most valuable type-strain genomes for metagenomic binning, comparative biology and taxonomic classification.</title>
        <authorList>
            <person name="Goeker M."/>
        </authorList>
    </citation>
    <scope>NUCLEOTIDE SEQUENCE [LARGE SCALE GENOMIC DNA]</scope>
    <source>
        <strain evidence="2 3">DSM 100044</strain>
    </source>
</reference>
<dbReference type="NCBIfam" id="NF047637">
    <property type="entry name" value="lipo_CC0125"/>
    <property type="match status" value="1"/>
</dbReference>